<evidence type="ECO:0000313" key="7">
    <source>
        <dbReference type="Proteomes" id="UP000549394"/>
    </source>
</evidence>
<feature type="transmembrane region" description="Helical" evidence="5">
    <location>
        <begin position="95"/>
        <end position="115"/>
    </location>
</feature>
<reference evidence="6 7" key="1">
    <citation type="submission" date="2020-08" db="EMBL/GenBank/DDBJ databases">
        <authorList>
            <person name="Hejnol A."/>
        </authorList>
    </citation>
    <scope>NUCLEOTIDE SEQUENCE [LARGE SCALE GENOMIC DNA]</scope>
</reference>
<dbReference type="AlphaFoldDB" id="A0A7I8VIR7"/>
<dbReference type="GO" id="GO:0005739">
    <property type="term" value="C:mitochondrion"/>
    <property type="evidence" value="ECO:0007669"/>
    <property type="project" value="TreeGrafter"/>
</dbReference>
<dbReference type="Pfam" id="PF10507">
    <property type="entry name" value="TMEM65"/>
    <property type="match status" value="1"/>
</dbReference>
<dbReference type="GO" id="GO:0016020">
    <property type="term" value="C:membrane"/>
    <property type="evidence" value="ECO:0007669"/>
    <property type="project" value="UniProtKB-SubCell"/>
</dbReference>
<evidence type="ECO:0000256" key="2">
    <source>
        <dbReference type="ARBA" id="ARBA00022692"/>
    </source>
</evidence>
<evidence type="ECO:0000256" key="5">
    <source>
        <dbReference type="SAM" id="Phobius"/>
    </source>
</evidence>
<dbReference type="PANTHER" id="PTHR21706:SF15">
    <property type="entry name" value="TRANSMEMBRANE PROTEIN 65"/>
    <property type="match status" value="1"/>
</dbReference>
<feature type="transmembrane region" description="Helical" evidence="5">
    <location>
        <begin position="66"/>
        <end position="89"/>
    </location>
</feature>
<evidence type="ECO:0000256" key="1">
    <source>
        <dbReference type="ARBA" id="ARBA00004141"/>
    </source>
</evidence>
<dbReference type="PANTHER" id="PTHR21706">
    <property type="entry name" value="TRANSMEMBRANE PROTEIN 65"/>
    <property type="match status" value="1"/>
</dbReference>
<evidence type="ECO:0000256" key="4">
    <source>
        <dbReference type="ARBA" id="ARBA00023136"/>
    </source>
</evidence>
<keyword evidence="7" id="KW-1185">Reference proteome</keyword>
<dbReference type="OrthoDB" id="430821at2759"/>
<name>A0A7I8VIR7_9ANNE</name>
<organism evidence="6 7">
    <name type="scientific">Dimorphilus gyrociliatus</name>
    <dbReference type="NCBI Taxonomy" id="2664684"/>
    <lineage>
        <taxon>Eukaryota</taxon>
        <taxon>Metazoa</taxon>
        <taxon>Spiralia</taxon>
        <taxon>Lophotrochozoa</taxon>
        <taxon>Annelida</taxon>
        <taxon>Polychaeta</taxon>
        <taxon>Polychaeta incertae sedis</taxon>
        <taxon>Dinophilidae</taxon>
        <taxon>Dimorphilus</taxon>
    </lineage>
</organism>
<dbReference type="Proteomes" id="UP000549394">
    <property type="component" value="Unassembled WGS sequence"/>
</dbReference>
<dbReference type="InterPro" id="IPR019537">
    <property type="entry name" value="TMEM65"/>
</dbReference>
<sequence length="190" mass="21099">MKDTRFQLICNQFWLVRRTIIRAQEPLRAIRSTYQDVAPSFHDQASTRSFLMRLDQKSLKNLQDEIIFFTNCIPFLGFGFLDNFVMIIAGEYIDLKLGVILGISTMAAAALGNLVSDIGGLGLAGYVEMLASKCGLETPRLSVYQSSTWGARMSTLAGRTFGISLGCLIGMFPLLFYGNEENKATDDQSE</sequence>
<proteinExistence type="predicted"/>
<keyword evidence="2 5" id="KW-0812">Transmembrane</keyword>
<keyword evidence="4 5" id="KW-0472">Membrane</keyword>
<comment type="subcellular location">
    <subcellularLocation>
        <location evidence="1">Membrane</location>
        <topology evidence="1">Multi-pass membrane protein</topology>
    </subcellularLocation>
</comment>
<accession>A0A7I8VIR7</accession>
<keyword evidence="3 5" id="KW-1133">Transmembrane helix</keyword>
<gene>
    <name evidence="6" type="ORF">DGYR_LOCUS4050</name>
</gene>
<feature type="transmembrane region" description="Helical" evidence="5">
    <location>
        <begin position="156"/>
        <end position="177"/>
    </location>
</feature>
<evidence type="ECO:0000313" key="6">
    <source>
        <dbReference type="EMBL" id="CAD5115298.1"/>
    </source>
</evidence>
<dbReference type="EMBL" id="CAJFCJ010000006">
    <property type="protein sequence ID" value="CAD5115298.1"/>
    <property type="molecule type" value="Genomic_DNA"/>
</dbReference>
<protein>
    <submittedName>
        <fullName evidence="6">DgyrCDS4288</fullName>
    </submittedName>
</protein>
<comment type="caution">
    <text evidence="6">The sequence shown here is derived from an EMBL/GenBank/DDBJ whole genome shotgun (WGS) entry which is preliminary data.</text>
</comment>
<evidence type="ECO:0000256" key="3">
    <source>
        <dbReference type="ARBA" id="ARBA00022989"/>
    </source>
</evidence>